<feature type="domain" description="Endonuclease YhcR N-terminal" evidence="3">
    <location>
        <begin position="358"/>
        <end position="473"/>
    </location>
</feature>
<dbReference type="NCBIfam" id="NF038128">
    <property type="entry name" value="choice_anch_J"/>
    <property type="match status" value="2"/>
</dbReference>
<evidence type="ECO:0000259" key="3">
    <source>
        <dbReference type="Pfam" id="PF19886"/>
    </source>
</evidence>
<dbReference type="EMBL" id="JAHLFU010000204">
    <property type="protein sequence ID" value="MBU3854089.1"/>
    <property type="molecule type" value="Genomic_DNA"/>
</dbReference>
<dbReference type="Pfam" id="PF19886">
    <property type="entry name" value="DUF6359"/>
    <property type="match status" value="2"/>
</dbReference>
<accession>A0A9E2P1P9</accession>
<feature type="signal peptide" evidence="2">
    <location>
        <begin position="1"/>
        <end position="24"/>
    </location>
</feature>
<feature type="domain" description="Endonuclease YhcR N-terminal" evidence="3">
    <location>
        <begin position="51"/>
        <end position="164"/>
    </location>
</feature>
<dbReference type="Gene3D" id="2.60.120.200">
    <property type="match status" value="2"/>
</dbReference>
<evidence type="ECO:0000256" key="1">
    <source>
        <dbReference type="SAM" id="MobiDB-lite"/>
    </source>
</evidence>
<feature type="chain" id="PRO_5038506514" evidence="2">
    <location>
        <begin position="25"/>
        <end position="641"/>
    </location>
</feature>
<reference evidence="4" key="2">
    <citation type="submission" date="2021-04" db="EMBL/GenBank/DDBJ databases">
        <authorList>
            <person name="Gilroy R."/>
        </authorList>
    </citation>
    <scope>NUCLEOTIDE SEQUENCE</scope>
    <source>
        <strain evidence="4">G3-2149</strain>
    </source>
</reference>
<dbReference type="Proteomes" id="UP000823865">
    <property type="component" value="Unassembled WGS sequence"/>
</dbReference>
<evidence type="ECO:0000313" key="5">
    <source>
        <dbReference type="Proteomes" id="UP000823865"/>
    </source>
</evidence>
<comment type="caution">
    <text evidence="4">The sequence shown here is derived from an EMBL/GenBank/DDBJ whole genome shotgun (WGS) entry which is preliminary data.</text>
</comment>
<organism evidence="4 5">
    <name type="scientific">Candidatus Paraprevotella stercoravium</name>
    <dbReference type="NCBI Taxonomy" id="2838725"/>
    <lineage>
        <taxon>Bacteria</taxon>
        <taxon>Pseudomonadati</taxon>
        <taxon>Bacteroidota</taxon>
        <taxon>Bacteroidia</taxon>
        <taxon>Bacteroidales</taxon>
        <taxon>Prevotellaceae</taxon>
        <taxon>Paraprevotella</taxon>
    </lineage>
</organism>
<name>A0A9E2P1P9_9BACT</name>
<reference evidence="4" key="1">
    <citation type="journal article" date="2021" name="PeerJ">
        <title>Extensive microbial diversity within the chicken gut microbiome revealed by metagenomics and culture.</title>
        <authorList>
            <person name="Gilroy R."/>
            <person name="Ravi A."/>
            <person name="Getino M."/>
            <person name="Pursley I."/>
            <person name="Horton D.L."/>
            <person name="Alikhan N.F."/>
            <person name="Baker D."/>
            <person name="Gharbi K."/>
            <person name="Hall N."/>
            <person name="Watson M."/>
            <person name="Adriaenssens E.M."/>
            <person name="Foster-Nyarko E."/>
            <person name="Jarju S."/>
            <person name="Secka A."/>
            <person name="Antonio M."/>
            <person name="Oren A."/>
            <person name="Chaudhuri R.R."/>
            <person name="La Ragione R."/>
            <person name="Hildebrand F."/>
            <person name="Pallen M.J."/>
        </authorList>
    </citation>
    <scope>NUCLEOTIDE SEQUENCE</scope>
    <source>
        <strain evidence="4">G3-2149</strain>
    </source>
</reference>
<keyword evidence="2" id="KW-0732">Signal</keyword>
<gene>
    <name evidence="4" type="ORF">H9789_09825</name>
</gene>
<proteinExistence type="predicted"/>
<feature type="region of interest" description="Disordered" evidence="1">
    <location>
        <begin position="331"/>
        <end position="356"/>
    </location>
</feature>
<evidence type="ECO:0000313" key="4">
    <source>
        <dbReference type="EMBL" id="MBU3854089.1"/>
    </source>
</evidence>
<evidence type="ECO:0000256" key="2">
    <source>
        <dbReference type="SAM" id="SignalP"/>
    </source>
</evidence>
<dbReference type="InterPro" id="IPR045939">
    <property type="entry name" value="YhcR_N"/>
</dbReference>
<dbReference type="AlphaFoldDB" id="A0A9E2P1P9"/>
<sequence length="641" mass="70025">MKIKKIISSLFLASMALFSFNACSDVPAPYDIPGTGDNSSIYGEGTMQNPYSVKGAMLNQNGKLGWVKAYIVGYIPSGGDVSSTISDVVFGAEGAGETNMVVSVSPDDKNINNCLAVQLPAGEIRDSLNLKGHPQNLYQEVMLLGTMEKYFGGSGIKNVQAYIMNGDTIGDIPAEEVKAIFSETFASGQGEFTVKNVTVPAEMGAEVWTWDSYKYMKATSFVNYTDYAAESWLISPEVDLSNATNATLTFEYVARYFTNLPENITLWITESNVENWQQLTIPNHVLQDAWTPFAKSGDIDLNAYKGKKVKIGFKYNCTEKAGTYELKNISIEDRAAGETPEEPETPTENESSKENPFTVATAISKYNASKPLADTWVKGYIVGYVNGKSIDGSILNDLSGITDDNKTNLLIADSKTETDYKNCLVLQLPSGDVRNALNLKDNPSNLGKEVIVKGSLEKYFGTYGLKSITEYVLDGQSSGGTEEPSGDAILEESFNNTFGNFTPVSVSGAQEWKTDSYGYVSMSAYSNGVSLENEDWLVSPAVDLSKEHTLTFEHAMGPKNQDLSNAPEQYTVWVSTDYNGDVTTATWTQVNITYPATSGWTFETVTTKLPAVGANAYFAFKYKNAENANTITWEIKNLSVK</sequence>
<protein>
    <submittedName>
        <fullName evidence="4">DUF5017 domain-containing protein</fullName>
    </submittedName>
</protein>